<reference evidence="1" key="1">
    <citation type="submission" date="2013-12" db="EMBL/GenBank/DDBJ databases">
        <authorList>
            <person name="Omoto C.K."/>
            <person name="Sibley D."/>
            <person name="Venepally P."/>
            <person name="Hadjithomas M."/>
            <person name="Karamycheva S."/>
            <person name="Brunk B."/>
            <person name="Roos D."/>
            <person name="Caler E."/>
            <person name="Lorenzi H."/>
        </authorList>
    </citation>
    <scope>NUCLEOTIDE SEQUENCE</scope>
</reference>
<dbReference type="RefSeq" id="XP_011133095.1">
    <property type="nucleotide sequence ID" value="XM_011134793.1"/>
</dbReference>
<evidence type="ECO:0000313" key="1">
    <source>
        <dbReference type="EMBL" id="EZG43688.1"/>
    </source>
</evidence>
<organism evidence="1 2">
    <name type="scientific">Gregarina niphandrodes</name>
    <name type="common">Septate eugregarine</name>
    <dbReference type="NCBI Taxonomy" id="110365"/>
    <lineage>
        <taxon>Eukaryota</taxon>
        <taxon>Sar</taxon>
        <taxon>Alveolata</taxon>
        <taxon>Apicomplexa</taxon>
        <taxon>Conoidasida</taxon>
        <taxon>Gregarinasina</taxon>
        <taxon>Eugregarinorida</taxon>
        <taxon>Gregarinidae</taxon>
        <taxon>Gregarina</taxon>
    </lineage>
</organism>
<dbReference type="VEuPathDB" id="CryptoDB:GNI_162730"/>
<evidence type="ECO:0000313" key="2">
    <source>
        <dbReference type="Proteomes" id="UP000019763"/>
    </source>
</evidence>
<keyword evidence="2" id="KW-1185">Reference proteome</keyword>
<proteinExistence type="predicted"/>
<protein>
    <submittedName>
        <fullName evidence="1">Uncharacterized protein</fullName>
    </submittedName>
</protein>
<comment type="caution">
    <text evidence="1">The sequence shown here is derived from an EMBL/GenBank/DDBJ whole genome shotgun (WGS) entry which is preliminary data.</text>
</comment>
<dbReference type="EMBL" id="AFNH02001213">
    <property type="protein sequence ID" value="EZG43688.1"/>
    <property type="molecule type" value="Genomic_DNA"/>
</dbReference>
<dbReference type="GeneID" id="22915637"/>
<sequence>MAPTADALYQRRLASRFTYALPCPDISSLYREFLFRDPVTGYDLMTFRSPVDYCKEEGPTSKLSDYLVIKPEVEARYFEAAWYCGEPMNATLICRNLGVATPQCFDFDAGVPGVHGLEFLMAMLGRIFRPSGNEECVVRCRPNEHNYIDDMIEYYKELRNKADKRVAQVDHVRKLRRQRHLKKWVPYSACTPEGLQKFVQFVKQKYPPGSLPDFKEELSSLWFKVPCGSGLWTQGDAFPKCVCPRLSISCGMSSGLRHQYEVTADFYNETSQNAFKQMTTPREGSMSVMQNMEPKRCVYECFTQISPD</sequence>
<gene>
    <name evidence="1" type="ORF">GNI_162730</name>
</gene>
<dbReference type="AlphaFoldDB" id="A0A023AYZ3"/>
<name>A0A023AYZ3_GRENI</name>
<accession>A0A023AYZ3</accession>
<dbReference type="Proteomes" id="UP000019763">
    <property type="component" value="Unassembled WGS sequence"/>
</dbReference>